<dbReference type="SUPFAM" id="SSF54909">
    <property type="entry name" value="Dimeric alpha+beta barrel"/>
    <property type="match status" value="1"/>
</dbReference>
<dbReference type="Gene3D" id="3.30.70.100">
    <property type="match status" value="1"/>
</dbReference>
<dbReference type="Proteomes" id="UP001268542">
    <property type="component" value="Unassembled WGS sequence"/>
</dbReference>
<name>A0ABU3PTZ2_9ACTN</name>
<dbReference type="EC" id="5.1.3.32" evidence="1"/>
<reference evidence="1 2" key="1">
    <citation type="submission" date="2023-08" db="EMBL/GenBank/DDBJ databases">
        <title>Nocardioides seae sp. nov., a bacterium isolated from a soil.</title>
        <authorList>
            <person name="Wang X."/>
        </authorList>
    </citation>
    <scope>NUCLEOTIDE SEQUENCE [LARGE SCALE GENOMIC DNA]</scope>
    <source>
        <strain evidence="1 2">YZH12</strain>
    </source>
</reference>
<dbReference type="RefSeq" id="WP_315731637.1">
    <property type="nucleotide sequence ID" value="NZ_JAVYII010000002.1"/>
</dbReference>
<gene>
    <name evidence="1" type="ORF">RDV89_04310</name>
</gene>
<dbReference type="Pfam" id="PF05336">
    <property type="entry name" value="rhaM"/>
    <property type="match status" value="1"/>
</dbReference>
<keyword evidence="1" id="KW-0413">Isomerase</keyword>
<dbReference type="EMBL" id="JAVYII010000002">
    <property type="protein sequence ID" value="MDT9592275.1"/>
    <property type="molecule type" value="Genomic_DNA"/>
</dbReference>
<evidence type="ECO:0000313" key="1">
    <source>
        <dbReference type="EMBL" id="MDT9592275.1"/>
    </source>
</evidence>
<keyword evidence="2" id="KW-1185">Reference proteome</keyword>
<dbReference type="InterPro" id="IPR011008">
    <property type="entry name" value="Dimeric_a/b-barrel"/>
</dbReference>
<evidence type="ECO:0000313" key="2">
    <source>
        <dbReference type="Proteomes" id="UP001268542"/>
    </source>
</evidence>
<protein>
    <submittedName>
        <fullName evidence="1">L-rhamnose mutarotase</fullName>
        <ecNumber evidence="1">5.1.3.32</ecNumber>
    </submittedName>
</protein>
<accession>A0ABU3PTZ2</accession>
<comment type="caution">
    <text evidence="1">The sequence shown here is derived from an EMBL/GenBank/DDBJ whole genome shotgun (WGS) entry which is preliminary data.</text>
</comment>
<dbReference type="GO" id="GO:0062192">
    <property type="term" value="F:L-rhamnose mutarotase activity"/>
    <property type="evidence" value="ECO:0007669"/>
    <property type="project" value="UniProtKB-EC"/>
</dbReference>
<organism evidence="1 2">
    <name type="scientific">Nocardioides imazamoxiresistens</name>
    <dbReference type="NCBI Taxonomy" id="3231893"/>
    <lineage>
        <taxon>Bacteria</taxon>
        <taxon>Bacillati</taxon>
        <taxon>Actinomycetota</taxon>
        <taxon>Actinomycetes</taxon>
        <taxon>Propionibacteriales</taxon>
        <taxon>Nocardioidaceae</taxon>
        <taxon>Nocardioides</taxon>
    </lineage>
</organism>
<sequence length="118" mass="13054">MSVRAAVLHSVLRPGQETAYETEHRVVPDELLTTLRGHGVRDWVIWRDGTDLLHLVDVDDYAALAAAIADDPANLRWQERMAAHVEGFTELDALPAPRRPHLVWSLRGQVADGATVAS</sequence>
<dbReference type="InterPro" id="IPR008000">
    <property type="entry name" value="Rham/fucose_mutarotase"/>
</dbReference>
<proteinExistence type="predicted"/>